<keyword evidence="3 6" id="KW-0812">Transmembrane</keyword>
<dbReference type="InterPro" id="IPR002794">
    <property type="entry name" value="DUF92_TMEM19"/>
</dbReference>
<feature type="transmembrane region" description="Helical" evidence="6">
    <location>
        <begin position="108"/>
        <end position="125"/>
    </location>
</feature>
<evidence type="ECO:0000256" key="1">
    <source>
        <dbReference type="ARBA" id="ARBA00004141"/>
    </source>
</evidence>
<comment type="subcellular location">
    <subcellularLocation>
        <location evidence="1">Membrane</location>
        <topology evidence="1">Multi-pass membrane protein</topology>
    </subcellularLocation>
</comment>
<sequence length="418" mass="44197">MKRETVARMGAGMTVLLFPYVGVYTVIPLLPMIPLLAIFLAERKTRVLSASLASLLLLSYGLFLLSFGLRSTDIELPLYLVAVSFVAPTFGALAAGASGIFRDLGRSLVYLATTTAVGVLAIIWTGPPAIGADPERVLFLATLGGLSGAFLHSASKRGERDFAVPFGSCMVMWLFSFDYPLPDIQYMAGIYVFALALGIGAYRMKAADAEAVISMVIVCLLVIFFADIVWFLILLSFYLLGSGFTRYKYARKQKLRIAQSRGGVRGYKNVYSNSLVPLAMAILYGVYGSDLFAFAFLGSVATATGDTLASEIGETARSRPRMITTFRTVEPGVDGGVTLLGQTASICGSLFTGILAVAAGMAGAWGIAAALAGGFLGTNFDSLLGATFQARGLLTNNGVNLVATLFGAVVGAAVWMMV</sequence>
<keyword evidence="4 6" id="KW-1133">Transmembrane helix</keyword>
<evidence type="ECO:0000256" key="3">
    <source>
        <dbReference type="ARBA" id="ARBA00022692"/>
    </source>
</evidence>
<gene>
    <name evidence="7" type="ORF">P0O24_05670</name>
</gene>
<feature type="transmembrane region" description="Helical" evidence="6">
    <location>
        <begin position="20"/>
        <end position="40"/>
    </location>
</feature>
<dbReference type="Proteomes" id="UP001215956">
    <property type="component" value="Unassembled WGS sequence"/>
</dbReference>
<keyword evidence="8" id="KW-1185">Reference proteome</keyword>
<feature type="transmembrane region" description="Helical" evidence="6">
    <location>
        <begin position="47"/>
        <end position="67"/>
    </location>
</feature>
<reference evidence="7 8" key="1">
    <citation type="submission" date="2023-03" db="EMBL/GenBank/DDBJ databases">
        <title>Whole genome sequencing of Methanotrichaceae archaeon M04Ac.</title>
        <authorList>
            <person name="Khomyakova M.A."/>
            <person name="Merkel A.Y."/>
            <person name="Slobodkin A.I."/>
        </authorList>
    </citation>
    <scope>NUCLEOTIDE SEQUENCE [LARGE SCALE GENOMIC DNA]</scope>
    <source>
        <strain evidence="7 8">M04Ac</strain>
    </source>
</reference>
<comment type="similarity">
    <text evidence="2">Belongs to the TMEM19 family.</text>
</comment>
<evidence type="ECO:0000256" key="2">
    <source>
        <dbReference type="ARBA" id="ARBA00009012"/>
    </source>
</evidence>
<evidence type="ECO:0000256" key="5">
    <source>
        <dbReference type="ARBA" id="ARBA00023136"/>
    </source>
</evidence>
<name>A0ABT5XED6_9EURY</name>
<feature type="transmembrane region" description="Helical" evidence="6">
    <location>
        <begin position="398"/>
        <end position="417"/>
    </location>
</feature>
<accession>A0ABT5XED6</accession>
<evidence type="ECO:0000313" key="7">
    <source>
        <dbReference type="EMBL" id="MDF0593069.1"/>
    </source>
</evidence>
<dbReference type="NCBIfam" id="TIGR00297">
    <property type="entry name" value="TIGR00297 family protein"/>
    <property type="match status" value="1"/>
</dbReference>
<dbReference type="Pfam" id="PF01940">
    <property type="entry name" value="DUF92"/>
    <property type="match status" value="1"/>
</dbReference>
<keyword evidence="5 6" id="KW-0472">Membrane</keyword>
<proteinExistence type="inferred from homology"/>
<feature type="transmembrane region" description="Helical" evidence="6">
    <location>
        <begin position="350"/>
        <end position="378"/>
    </location>
</feature>
<feature type="transmembrane region" description="Helical" evidence="6">
    <location>
        <begin position="79"/>
        <end position="101"/>
    </location>
</feature>
<dbReference type="RefSeq" id="WP_316968773.1">
    <property type="nucleotide sequence ID" value="NZ_JARFPL010000013.1"/>
</dbReference>
<dbReference type="EMBL" id="JARFPL010000013">
    <property type="protein sequence ID" value="MDF0593069.1"/>
    <property type="molecule type" value="Genomic_DNA"/>
</dbReference>
<protein>
    <submittedName>
        <fullName evidence="7">TIGR00297 family protein</fullName>
    </submittedName>
</protein>
<dbReference type="PANTHER" id="PTHR13353:SF5">
    <property type="entry name" value="TRANSMEMBRANE PROTEIN 19"/>
    <property type="match status" value="1"/>
</dbReference>
<comment type="caution">
    <text evidence="7">The sequence shown here is derived from an EMBL/GenBank/DDBJ whole genome shotgun (WGS) entry which is preliminary data.</text>
</comment>
<dbReference type="PANTHER" id="PTHR13353">
    <property type="entry name" value="TRANSMEMBRANE PROTEIN 19"/>
    <property type="match status" value="1"/>
</dbReference>
<evidence type="ECO:0000256" key="4">
    <source>
        <dbReference type="ARBA" id="ARBA00022989"/>
    </source>
</evidence>
<organism evidence="7 8">
    <name type="scientific">Candidatus Methanocrinis alkalitolerans</name>
    <dbReference type="NCBI Taxonomy" id="3033395"/>
    <lineage>
        <taxon>Archaea</taxon>
        <taxon>Methanobacteriati</taxon>
        <taxon>Methanobacteriota</taxon>
        <taxon>Stenosarchaea group</taxon>
        <taxon>Methanomicrobia</taxon>
        <taxon>Methanotrichales</taxon>
        <taxon>Methanotrichaceae</taxon>
        <taxon>Methanocrinis</taxon>
    </lineage>
</organism>
<evidence type="ECO:0000313" key="8">
    <source>
        <dbReference type="Proteomes" id="UP001215956"/>
    </source>
</evidence>
<evidence type="ECO:0000256" key="6">
    <source>
        <dbReference type="SAM" id="Phobius"/>
    </source>
</evidence>
<feature type="transmembrane region" description="Helical" evidence="6">
    <location>
        <begin position="270"/>
        <end position="287"/>
    </location>
</feature>
<feature type="transmembrane region" description="Helical" evidence="6">
    <location>
        <begin position="184"/>
        <end position="202"/>
    </location>
</feature>